<sequence length="66" mass="7251">MTTDILGPIRHLIGNRYVPGVKAYISELTGFTIVTGPDEITTSEVNPKRLKIRCDSTGYISSFHIG</sequence>
<proteinExistence type="predicted"/>
<evidence type="ECO:0000313" key="1">
    <source>
        <dbReference type="EMBL" id="VVP08689.1"/>
    </source>
</evidence>
<dbReference type="RefSeq" id="WP_150746034.1">
    <property type="nucleotide sequence ID" value="NZ_CABVHE010000024.1"/>
</dbReference>
<dbReference type="Proteomes" id="UP000385207">
    <property type="component" value="Unassembled WGS sequence"/>
</dbReference>
<reference evidence="1 2" key="1">
    <citation type="submission" date="2019-09" db="EMBL/GenBank/DDBJ databases">
        <authorList>
            <person name="Chandra G."/>
            <person name="Truman W A."/>
        </authorList>
    </citation>
    <scope>NUCLEOTIDE SEQUENCE [LARGE SCALE GENOMIC DNA]</scope>
    <source>
        <strain evidence="1">PS862</strain>
    </source>
</reference>
<evidence type="ECO:0000313" key="2">
    <source>
        <dbReference type="Proteomes" id="UP000385207"/>
    </source>
</evidence>
<dbReference type="EMBL" id="CABVII010000013">
    <property type="protein sequence ID" value="VVP08689.1"/>
    <property type="molecule type" value="Genomic_DNA"/>
</dbReference>
<evidence type="ECO:0008006" key="3">
    <source>
        <dbReference type="Google" id="ProtNLM"/>
    </source>
</evidence>
<dbReference type="OrthoDB" id="6966003at2"/>
<gene>
    <name evidence="1" type="ORF">PS862_03240</name>
</gene>
<accession>A0A5E6TAI1</accession>
<protein>
    <recommendedName>
        <fullName evidence="3">Peptidase inhibitor I78 family protein</fullName>
    </recommendedName>
</protein>
<name>A0A5E6TAI1_PSEFL</name>
<dbReference type="AlphaFoldDB" id="A0A5E6TAI1"/>
<organism evidence="1 2">
    <name type="scientific">Pseudomonas fluorescens</name>
    <dbReference type="NCBI Taxonomy" id="294"/>
    <lineage>
        <taxon>Bacteria</taxon>
        <taxon>Pseudomonadati</taxon>
        <taxon>Pseudomonadota</taxon>
        <taxon>Gammaproteobacteria</taxon>
        <taxon>Pseudomonadales</taxon>
        <taxon>Pseudomonadaceae</taxon>
        <taxon>Pseudomonas</taxon>
    </lineage>
</organism>